<feature type="domain" description="Apple" evidence="2">
    <location>
        <begin position="66"/>
        <end position="96"/>
    </location>
</feature>
<evidence type="ECO:0000313" key="4">
    <source>
        <dbReference type="Proteomes" id="UP000276133"/>
    </source>
</evidence>
<dbReference type="InterPro" id="IPR003609">
    <property type="entry name" value="Pan_app"/>
</dbReference>
<keyword evidence="4" id="KW-1185">Reference proteome</keyword>
<dbReference type="EMBL" id="REGN01002964">
    <property type="protein sequence ID" value="RNA25191.1"/>
    <property type="molecule type" value="Genomic_DNA"/>
</dbReference>
<evidence type="ECO:0000259" key="2">
    <source>
        <dbReference type="Pfam" id="PF14295"/>
    </source>
</evidence>
<dbReference type="AlphaFoldDB" id="A0A3M7RNS1"/>
<dbReference type="Pfam" id="PF14295">
    <property type="entry name" value="PAN_4"/>
    <property type="match status" value="1"/>
</dbReference>
<evidence type="ECO:0000256" key="1">
    <source>
        <dbReference type="SAM" id="Phobius"/>
    </source>
</evidence>
<dbReference type="Proteomes" id="UP000276133">
    <property type="component" value="Unassembled WGS sequence"/>
</dbReference>
<feature type="transmembrane region" description="Helical" evidence="1">
    <location>
        <begin position="34"/>
        <end position="57"/>
    </location>
</feature>
<reference evidence="3 4" key="1">
    <citation type="journal article" date="2018" name="Sci. Rep.">
        <title>Genomic signatures of local adaptation to the degree of environmental predictability in rotifers.</title>
        <authorList>
            <person name="Franch-Gras L."/>
            <person name="Hahn C."/>
            <person name="Garcia-Roger E.M."/>
            <person name="Carmona M.J."/>
            <person name="Serra M."/>
            <person name="Gomez A."/>
        </authorList>
    </citation>
    <scope>NUCLEOTIDE SEQUENCE [LARGE SCALE GENOMIC DNA]</scope>
    <source>
        <strain evidence="3">HYR1</strain>
    </source>
</reference>
<sequence>MFFLNSNGIKIFIMSNSLMHIGFELEWGRLSGFFHYWLILVCMLSIGNLLAMLNGLWIATFQMPSKGEECAKLCENAYRCTHFAWNDYQGGTCWLKYGAISKKKAKYAKGVVCGIPKYPKRYPDLG</sequence>
<name>A0A3M7RNS1_BRAPC</name>
<proteinExistence type="predicted"/>
<keyword evidence="1" id="KW-1133">Transmembrane helix</keyword>
<organism evidence="3 4">
    <name type="scientific">Brachionus plicatilis</name>
    <name type="common">Marine rotifer</name>
    <name type="synonym">Brachionus muelleri</name>
    <dbReference type="NCBI Taxonomy" id="10195"/>
    <lineage>
        <taxon>Eukaryota</taxon>
        <taxon>Metazoa</taxon>
        <taxon>Spiralia</taxon>
        <taxon>Gnathifera</taxon>
        <taxon>Rotifera</taxon>
        <taxon>Eurotatoria</taxon>
        <taxon>Monogononta</taxon>
        <taxon>Pseudotrocha</taxon>
        <taxon>Ploima</taxon>
        <taxon>Brachionidae</taxon>
        <taxon>Brachionus</taxon>
    </lineage>
</organism>
<protein>
    <submittedName>
        <fullName evidence="3">SCP-like extracellular</fullName>
    </submittedName>
</protein>
<evidence type="ECO:0000313" key="3">
    <source>
        <dbReference type="EMBL" id="RNA25191.1"/>
    </source>
</evidence>
<dbReference type="Gene3D" id="3.50.4.10">
    <property type="entry name" value="Hepatocyte Growth Factor"/>
    <property type="match status" value="1"/>
</dbReference>
<dbReference type="OrthoDB" id="568194at2759"/>
<gene>
    <name evidence="3" type="ORF">BpHYR1_030898</name>
</gene>
<keyword evidence="1" id="KW-0812">Transmembrane</keyword>
<keyword evidence="1" id="KW-0472">Membrane</keyword>
<comment type="caution">
    <text evidence="3">The sequence shown here is derived from an EMBL/GenBank/DDBJ whole genome shotgun (WGS) entry which is preliminary data.</text>
</comment>
<accession>A0A3M7RNS1</accession>